<dbReference type="AlphaFoldDB" id="A0AAD5Y9S7"/>
<name>A0AAD5Y9S7_9APHY</name>
<sequence>MSKEQAMRGKEQVTYRPLMRTCLPFREEFPDFDSRMRISNDLDGYICQGHVIRETGEVTLCAQYYKLNRKPDAIRHLDLHLSDEEKLKQAFELATDLVPKPDICFV</sequence>
<evidence type="ECO:0000313" key="1">
    <source>
        <dbReference type="EMBL" id="KAJ3478278.1"/>
    </source>
</evidence>
<dbReference type="EMBL" id="JANAWD010000524">
    <property type="protein sequence ID" value="KAJ3478278.1"/>
    <property type="molecule type" value="Genomic_DNA"/>
</dbReference>
<protein>
    <submittedName>
        <fullName evidence="1">Uncharacterized protein</fullName>
    </submittedName>
</protein>
<evidence type="ECO:0000313" key="2">
    <source>
        <dbReference type="Proteomes" id="UP001212997"/>
    </source>
</evidence>
<comment type="caution">
    <text evidence="1">The sequence shown here is derived from an EMBL/GenBank/DDBJ whole genome shotgun (WGS) entry which is preliminary data.</text>
</comment>
<organism evidence="1 2">
    <name type="scientific">Meripilus lineatus</name>
    <dbReference type="NCBI Taxonomy" id="2056292"/>
    <lineage>
        <taxon>Eukaryota</taxon>
        <taxon>Fungi</taxon>
        <taxon>Dikarya</taxon>
        <taxon>Basidiomycota</taxon>
        <taxon>Agaricomycotina</taxon>
        <taxon>Agaricomycetes</taxon>
        <taxon>Polyporales</taxon>
        <taxon>Meripilaceae</taxon>
        <taxon>Meripilus</taxon>
    </lineage>
</organism>
<gene>
    <name evidence="1" type="ORF">NLI96_g9868</name>
</gene>
<accession>A0AAD5Y9S7</accession>
<keyword evidence="2" id="KW-1185">Reference proteome</keyword>
<dbReference type="Proteomes" id="UP001212997">
    <property type="component" value="Unassembled WGS sequence"/>
</dbReference>
<reference evidence="1" key="1">
    <citation type="submission" date="2022-07" db="EMBL/GenBank/DDBJ databases">
        <title>Genome Sequence of Physisporinus lineatus.</title>
        <authorList>
            <person name="Buettner E."/>
        </authorList>
    </citation>
    <scope>NUCLEOTIDE SEQUENCE</scope>
    <source>
        <strain evidence="1">VT162</strain>
    </source>
</reference>
<proteinExistence type="predicted"/>